<evidence type="ECO:0000256" key="2">
    <source>
        <dbReference type="ARBA" id="ARBA00023270"/>
    </source>
</evidence>
<keyword evidence="1 3" id="KW-0456">Lyase</keyword>
<feature type="binding site" evidence="5">
    <location>
        <position position="209"/>
    </location>
    <ligand>
        <name>pyruvate</name>
        <dbReference type="ChEBI" id="CHEBI:15361"/>
    </ligand>
</feature>
<comment type="caution">
    <text evidence="6">The sequence shown here is derived from an EMBL/GenBank/DDBJ whole genome shotgun (WGS) entry which is preliminary data.</text>
</comment>
<sequence length="299" mass="33149">MATTKRLAGVIPALLTPLKENGNIDFALVEEQVHYLAAAGVHGFFVNGSTGEGPYLTTQEKLEVFKVVKNVSQGQQFLCAACLQPSTSLVLEELKAFEPLEPDYIVAVTPYYYSVSQEVIKAHYYNIARNTEIPVIIYNIPSTVHHAIQLDTLLDLAASGEFAGMKDSSGDFVTFSRAIYQQAWPEFSWIQGEDLLDGQSCAVGSDGLVTGLGNVWIDPYMTLFRHKQEGRLDFLNEDQKTINQLFELIRVTGGKVGPAIKAATTLLGRSHKWMKLSELTLRDDEIAKVKQVLEHLDLL</sequence>
<comment type="similarity">
    <text evidence="3">Belongs to the DapA family.</text>
</comment>
<name>A0A9D5Q464_9BACT</name>
<dbReference type="CDD" id="cd00408">
    <property type="entry name" value="DHDPS-like"/>
    <property type="match status" value="1"/>
</dbReference>
<feature type="binding site" evidence="5">
    <location>
        <position position="50"/>
    </location>
    <ligand>
        <name>pyruvate</name>
        <dbReference type="ChEBI" id="CHEBI:15361"/>
    </ligand>
</feature>
<dbReference type="AlphaFoldDB" id="A0A9D5Q464"/>
<dbReference type="Pfam" id="PF00701">
    <property type="entry name" value="DHDPS"/>
    <property type="match status" value="1"/>
</dbReference>
<gene>
    <name evidence="6" type="ORF">GF339_02375</name>
</gene>
<dbReference type="PIRSF" id="PIRSF001365">
    <property type="entry name" value="DHDPS"/>
    <property type="match status" value="1"/>
</dbReference>
<evidence type="ECO:0000313" key="6">
    <source>
        <dbReference type="EMBL" id="MBD3323399.1"/>
    </source>
</evidence>
<dbReference type="Proteomes" id="UP000649604">
    <property type="component" value="Unassembled WGS sequence"/>
</dbReference>
<dbReference type="GO" id="GO:0005829">
    <property type="term" value="C:cytosol"/>
    <property type="evidence" value="ECO:0007669"/>
    <property type="project" value="TreeGrafter"/>
</dbReference>
<feature type="active site" description="Schiff-base intermediate with substrate" evidence="4">
    <location>
        <position position="166"/>
    </location>
</feature>
<dbReference type="InterPro" id="IPR002220">
    <property type="entry name" value="DapA-like"/>
</dbReference>
<evidence type="ECO:0000256" key="4">
    <source>
        <dbReference type="PIRSR" id="PIRSR001365-1"/>
    </source>
</evidence>
<evidence type="ECO:0000313" key="7">
    <source>
        <dbReference type="Proteomes" id="UP000649604"/>
    </source>
</evidence>
<dbReference type="PRINTS" id="PR00146">
    <property type="entry name" value="DHPICSNTHASE"/>
</dbReference>
<dbReference type="InterPro" id="IPR020625">
    <property type="entry name" value="Schiff_base-form_aldolases_AS"/>
</dbReference>
<evidence type="ECO:0000256" key="3">
    <source>
        <dbReference type="PIRNR" id="PIRNR001365"/>
    </source>
</evidence>
<accession>A0A9D5Q464</accession>
<protein>
    <recommendedName>
        <fullName evidence="8">Dihydrodipicolinate synthase family protein</fullName>
    </recommendedName>
</protein>
<dbReference type="EMBL" id="WJJP01000070">
    <property type="protein sequence ID" value="MBD3323399.1"/>
    <property type="molecule type" value="Genomic_DNA"/>
</dbReference>
<keyword evidence="2" id="KW-0704">Schiff base</keyword>
<dbReference type="Gene3D" id="3.20.20.70">
    <property type="entry name" value="Aldolase class I"/>
    <property type="match status" value="1"/>
</dbReference>
<evidence type="ECO:0000256" key="5">
    <source>
        <dbReference type="PIRSR" id="PIRSR001365-2"/>
    </source>
</evidence>
<evidence type="ECO:0008006" key="8">
    <source>
        <dbReference type="Google" id="ProtNLM"/>
    </source>
</evidence>
<dbReference type="SUPFAM" id="SSF51569">
    <property type="entry name" value="Aldolase"/>
    <property type="match status" value="1"/>
</dbReference>
<dbReference type="PANTHER" id="PTHR42849">
    <property type="entry name" value="N-ACETYLNEURAMINATE LYASE"/>
    <property type="match status" value="1"/>
</dbReference>
<dbReference type="GO" id="GO:0008747">
    <property type="term" value="F:N-acetylneuraminate lyase activity"/>
    <property type="evidence" value="ECO:0007669"/>
    <property type="project" value="TreeGrafter"/>
</dbReference>
<dbReference type="InterPro" id="IPR013785">
    <property type="entry name" value="Aldolase_TIM"/>
</dbReference>
<dbReference type="SMART" id="SM01130">
    <property type="entry name" value="DHDPS"/>
    <property type="match status" value="1"/>
</dbReference>
<proteinExistence type="inferred from homology"/>
<dbReference type="GO" id="GO:0019262">
    <property type="term" value="P:N-acetylneuraminate catabolic process"/>
    <property type="evidence" value="ECO:0007669"/>
    <property type="project" value="TreeGrafter"/>
</dbReference>
<dbReference type="PROSITE" id="PS00666">
    <property type="entry name" value="DHDPS_2"/>
    <property type="match status" value="1"/>
</dbReference>
<reference evidence="6" key="1">
    <citation type="submission" date="2019-11" db="EMBL/GenBank/DDBJ databases">
        <title>Microbial mats filling the niche in hypersaline microbial mats.</title>
        <authorList>
            <person name="Wong H.L."/>
            <person name="Macleod F.I."/>
            <person name="White R.A. III"/>
            <person name="Burns B.P."/>
        </authorList>
    </citation>
    <scope>NUCLEOTIDE SEQUENCE</scope>
    <source>
        <strain evidence="6">Rbin_158</strain>
    </source>
</reference>
<dbReference type="PANTHER" id="PTHR42849:SF1">
    <property type="entry name" value="N-ACETYLNEURAMINATE LYASE"/>
    <property type="match status" value="1"/>
</dbReference>
<organism evidence="6 7">
    <name type="scientific">candidate division KSB3 bacterium</name>
    <dbReference type="NCBI Taxonomy" id="2044937"/>
    <lineage>
        <taxon>Bacteria</taxon>
        <taxon>candidate division KSB3</taxon>
    </lineage>
</organism>
<evidence type="ECO:0000256" key="1">
    <source>
        <dbReference type="ARBA" id="ARBA00023239"/>
    </source>
</evidence>
<feature type="active site" description="Proton donor/acceptor" evidence="4">
    <location>
        <position position="138"/>
    </location>
</feature>